<feature type="signal peptide" evidence="2">
    <location>
        <begin position="1"/>
        <end position="31"/>
    </location>
</feature>
<feature type="compositionally biased region" description="Low complexity" evidence="1">
    <location>
        <begin position="1086"/>
        <end position="1108"/>
    </location>
</feature>
<comment type="caution">
    <text evidence="3">The sequence shown here is derived from an EMBL/GenBank/DDBJ whole genome shotgun (WGS) entry which is preliminary data.</text>
</comment>
<organism evidence="3 4">
    <name type="scientific">Phytophthora lilii</name>
    <dbReference type="NCBI Taxonomy" id="2077276"/>
    <lineage>
        <taxon>Eukaryota</taxon>
        <taxon>Sar</taxon>
        <taxon>Stramenopiles</taxon>
        <taxon>Oomycota</taxon>
        <taxon>Peronosporomycetes</taxon>
        <taxon>Peronosporales</taxon>
        <taxon>Peronosporaceae</taxon>
        <taxon>Phytophthora</taxon>
    </lineage>
</organism>
<feature type="compositionally biased region" description="Polar residues" evidence="1">
    <location>
        <begin position="1183"/>
        <end position="1202"/>
    </location>
</feature>
<evidence type="ECO:0000256" key="1">
    <source>
        <dbReference type="SAM" id="MobiDB-lite"/>
    </source>
</evidence>
<evidence type="ECO:0000256" key="2">
    <source>
        <dbReference type="SAM" id="SignalP"/>
    </source>
</evidence>
<feature type="compositionally biased region" description="Polar residues" evidence="1">
    <location>
        <begin position="1166"/>
        <end position="1176"/>
    </location>
</feature>
<feature type="compositionally biased region" description="Low complexity" evidence="1">
    <location>
        <begin position="1126"/>
        <end position="1155"/>
    </location>
</feature>
<protein>
    <submittedName>
        <fullName evidence="3">Unnamed protein product</fullName>
    </submittedName>
</protein>
<feature type="compositionally biased region" description="Low complexity" evidence="1">
    <location>
        <begin position="1221"/>
        <end position="1236"/>
    </location>
</feature>
<feature type="compositionally biased region" description="Polar residues" evidence="1">
    <location>
        <begin position="336"/>
        <end position="374"/>
    </location>
</feature>
<feature type="region of interest" description="Disordered" evidence="1">
    <location>
        <begin position="1054"/>
        <end position="1269"/>
    </location>
</feature>
<feature type="compositionally biased region" description="Low complexity" evidence="1">
    <location>
        <begin position="571"/>
        <end position="610"/>
    </location>
</feature>
<accession>A0A9W6U8N8</accession>
<gene>
    <name evidence="3" type="ORF">Plil01_001140200</name>
</gene>
<keyword evidence="4" id="KW-1185">Reference proteome</keyword>
<dbReference type="OrthoDB" id="126225at2759"/>
<reference evidence="3" key="1">
    <citation type="submission" date="2023-04" db="EMBL/GenBank/DDBJ databases">
        <title>Phytophthora lilii NBRC 32176.</title>
        <authorList>
            <person name="Ichikawa N."/>
            <person name="Sato H."/>
            <person name="Tonouchi N."/>
        </authorList>
    </citation>
    <scope>NUCLEOTIDE SEQUENCE</scope>
    <source>
        <strain evidence="3">NBRC 32176</strain>
    </source>
</reference>
<feature type="compositionally biased region" description="Polar residues" evidence="1">
    <location>
        <begin position="1070"/>
        <end position="1082"/>
    </location>
</feature>
<dbReference type="EMBL" id="BSXW01000654">
    <property type="protein sequence ID" value="GMF27268.1"/>
    <property type="molecule type" value="Genomic_DNA"/>
</dbReference>
<dbReference type="AlphaFoldDB" id="A0A9W6U8N8"/>
<evidence type="ECO:0000313" key="3">
    <source>
        <dbReference type="EMBL" id="GMF27268.1"/>
    </source>
</evidence>
<feature type="compositionally biased region" description="Acidic residues" evidence="1">
    <location>
        <begin position="1238"/>
        <end position="1269"/>
    </location>
</feature>
<feature type="region of interest" description="Disordered" evidence="1">
    <location>
        <begin position="571"/>
        <end position="630"/>
    </location>
</feature>
<dbReference type="Proteomes" id="UP001165083">
    <property type="component" value="Unassembled WGS sequence"/>
</dbReference>
<sequence length="1269" mass="125101">MVYSGSVRSFVQAAAVCALALSTLPSTTVSSAVTTCSSSPGDKKFGIQAIDDATCAKGGLGCYNNHCRYCKVLDTPKSSHLDTCLSHGVAFTATAAVVVTQGPCEVSSGDVAAGISAVTDSGCLYGGLGCYNDHCRFCKVVETPHSSGFMACSTLDSSYSTPVASTAAPATVASSAPVTVASATAAPTVAVVEVPATAARTIAVVEVPATVAPIVIDPVTQSPAIATDTPPVAVTDAPSVVAMDVPVTDAPDTSVPAVVTTDAPAPQTICTVVPAAGDLDVGVTIVTDVSCAAGGLGCLSDVCRFCKLKTTPQSDPYMDCTLVNATSAVVDPATTPDATTEIPSVTSSVAETEAPGTTTTDAPIATNDASTETPASAAVDNTTEAPVATTATPVDTTETPASTTAAPVDDTTEAPTATTVAPVDATTEAPTATAATSVDATEAPASTTAAPADVTEAPISTTEAPDASTEVPDATTETPVSTAGAPDATTDAPVVTTDETATEPPAPTTCSLVASAEDAGLGISVATDPSCSLGGVGCIDKICRFCKVTTSLQSAPYIDCALLEDGWQSVTETPDATTDAPATTTETPVVPADNTDATTDARTDAPGATAEAPANTDTVTETPTSDSVAPDTVTEVPAAEIPSTTTEAPAISTNSQADQEVCGIVAAAGDVAVGVHIATDPTCSAGGLGCINDLCRFCKVETTPQSEAFVDCASLGGFTTDSEAPADATSSPATSIPVTPQSCGLVASSGDSAVGIRIVTDSACSVGGVGCISDVCRFCKVTTSVQSAAFLDCVTVDGYTPEKEAPVASATPDATTGEPVSEATCTLVSSGGDIAVGVDIATDSTCASGGVGCIDKVCRFCQVTPTVQSAAFVNCTSLSEYRSRSEAPADTATATPSASSTEAPVAQASCGLVVSTGDAAVGISITGDATCAAGGVGCIDNVCRFCKVKTTVQSAAFVDCTSIAEFTPATDAPADATVVPIDATTASAPAASGPASTCSLAVSEGDAAVGIDITADSTCQFGGVGCIDNVCRFCKVKTTEQSSAFVDCPVAVGSTVSSNEPVTTPALPGDTTSEPVNTSTAGTGVPSDSSTTETPATDAPTETPDSADGTLPVTEAPAANQDITETPATTSATDVPDATPDAPTATTGATVAATAVDDDNSDKNPVATSEQPTDSVTEAPDATSATADSRTDSPTDAPNSTVGAAVTEAPSVDTSDLLTDAPAVTTEAPTKAPAPTVDDIDDNWEGSDSESDTDSDSTYFDSEESSDGI</sequence>
<feature type="chain" id="PRO_5040810854" evidence="2">
    <location>
        <begin position="32"/>
        <end position="1269"/>
    </location>
</feature>
<keyword evidence="2" id="KW-0732">Signal</keyword>
<evidence type="ECO:0000313" key="4">
    <source>
        <dbReference type="Proteomes" id="UP001165083"/>
    </source>
</evidence>
<feature type="compositionally biased region" description="Polar residues" evidence="1">
    <location>
        <begin position="615"/>
        <end position="627"/>
    </location>
</feature>
<name>A0A9W6U8N8_9STRA</name>
<feature type="region of interest" description="Disordered" evidence="1">
    <location>
        <begin position="333"/>
        <end position="492"/>
    </location>
</feature>
<proteinExistence type="predicted"/>
<feature type="compositionally biased region" description="Low complexity" evidence="1">
    <location>
        <begin position="482"/>
        <end position="492"/>
    </location>
</feature>
<feature type="compositionally biased region" description="Low complexity" evidence="1">
    <location>
        <begin position="382"/>
        <end position="452"/>
    </location>
</feature>